<feature type="region of interest" description="Disordered" evidence="1">
    <location>
        <begin position="90"/>
        <end position="145"/>
    </location>
</feature>
<dbReference type="RefSeq" id="WP_006690431.1">
    <property type="nucleotide sequence ID" value="NZ_GG694006.1"/>
</dbReference>
<evidence type="ECO:0000313" key="4">
    <source>
        <dbReference type="Proteomes" id="UP000005309"/>
    </source>
</evidence>
<keyword evidence="2" id="KW-0472">Membrane</keyword>
<feature type="transmembrane region" description="Helical" evidence="2">
    <location>
        <begin position="40"/>
        <end position="62"/>
    </location>
</feature>
<dbReference type="STRING" id="638302.HMPREF0908_1697"/>
<proteinExistence type="predicted"/>
<keyword evidence="2" id="KW-1133">Transmembrane helix</keyword>
<gene>
    <name evidence="3" type="ORF">HMPREF0908_1697</name>
</gene>
<protein>
    <submittedName>
        <fullName evidence="3">Uncharacterized protein</fullName>
    </submittedName>
</protein>
<dbReference type="Proteomes" id="UP000005309">
    <property type="component" value="Unassembled WGS sequence"/>
</dbReference>
<reference evidence="3 4" key="1">
    <citation type="submission" date="2009-04" db="EMBL/GenBank/DDBJ databases">
        <authorList>
            <person name="Qin X."/>
            <person name="Bachman B."/>
            <person name="Battles P."/>
            <person name="Bell A."/>
            <person name="Bess C."/>
            <person name="Bickham C."/>
            <person name="Chaboub L."/>
            <person name="Chen D."/>
            <person name="Coyle M."/>
            <person name="Deiros D.R."/>
            <person name="Dinh H."/>
            <person name="Forbes L."/>
            <person name="Fowler G."/>
            <person name="Francisco L."/>
            <person name="Fu Q."/>
            <person name="Gubbala S."/>
            <person name="Hale W."/>
            <person name="Han Y."/>
            <person name="Hemphill L."/>
            <person name="Highlander S.K."/>
            <person name="Hirani K."/>
            <person name="Hogues M."/>
            <person name="Jackson L."/>
            <person name="Jakkamsetti A."/>
            <person name="Javaid M."/>
            <person name="Jiang H."/>
            <person name="Korchina V."/>
            <person name="Kovar C."/>
            <person name="Lara F."/>
            <person name="Lee S."/>
            <person name="Mata R."/>
            <person name="Mathew T."/>
            <person name="Moen C."/>
            <person name="Morales K."/>
            <person name="Munidasa M."/>
            <person name="Nazareth L."/>
            <person name="Ngo R."/>
            <person name="Nguyen L."/>
            <person name="Okwuonu G."/>
            <person name="Ongeri F."/>
            <person name="Patil S."/>
            <person name="Petrosino J."/>
            <person name="Pham C."/>
            <person name="Pham P."/>
            <person name="Pu L.-L."/>
            <person name="Puazo M."/>
            <person name="Raj R."/>
            <person name="Reid J."/>
            <person name="Rouhana J."/>
            <person name="Saada N."/>
            <person name="Shang Y."/>
            <person name="Simmons D."/>
            <person name="Thornton R."/>
            <person name="Warren J."/>
            <person name="Weissenberger G."/>
            <person name="Zhang J."/>
            <person name="Zhang L."/>
            <person name="Zhou C."/>
            <person name="Zhu D."/>
            <person name="Muzny D."/>
            <person name="Worley K."/>
            <person name="Gibbs R."/>
        </authorList>
    </citation>
    <scope>NUCLEOTIDE SEQUENCE [LARGE SCALE GENOMIC DNA]</scope>
    <source>
        <strain evidence="3 4">ATCC 43531</strain>
    </source>
</reference>
<name>C4V5A3_9FIRM</name>
<dbReference type="EMBL" id="ACLA01000023">
    <property type="protein sequence ID" value="EEQ47982.1"/>
    <property type="molecule type" value="Genomic_DNA"/>
</dbReference>
<organism evidence="3 4">
    <name type="scientific">Selenomonas flueggei ATCC 43531</name>
    <dbReference type="NCBI Taxonomy" id="638302"/>
    <lineage>
        <taxon>Bacteria</taxon>
        <taxon>Bacillati</taxon>
        <taxon>Bacillota</taxon>
        <taxon>Negativicutes</taxon>
        <taxon>Selenomonadales</taxon>
        <taxon>Selenomonadaceae</taxon>
        <taxon>Selenomonas</taxon>
    </lineage>
</organism>
<feature type="compositionally biased region" description="Acidic residues" evidence="1">
    <location>
        <begin position="101"/>
        <end position="136"/>
    </location>
</feature>
<dbReference type="GeneID" id="32477148"/>
<evidence type="ECO:0000313" key="3">
    <source>
        <dbReference type="EMBL" id="EEQ47982.1"/>
    </source>
</evidence>
<dbReference type="AlphaFoldDB" id="C4V5A3"/>
<evidence type="ECO:0000256" key="1">
    <source>
        <dbReference type="SAM" id="MobiDB-lite"/>
    </source>
</evidence>
<feature type="transmembrane region" description="Helical" evidence="2">
    <location>
        <begin position="69"/>
        <end position="86"/>
    </location>
</feature>
<evidence type="ECO:0000256" key="2">
    <source>
        <dbReference type="SAM" id="Phobius"/>
    </source>
</evidence>
<accession>C4V5A3</accession>
<comment type="caution">
    <text evidence="3">The sequence shown here is derived from an EMBL/GenBank/DDBJ whole genome shotgun (WGS) entry which is preliminary data.</text>
</comment>
<keyword evidence="4" id="KW-1185">Reference proteome</keyword>
<keyword evidence="2" id="KW-0812">Transmembrane</keyword>
<sequence>MIIAIFALVVAVLGTAYWYKTHTVISTGPEAEAKGCLSVFATFFIAGIFLAVILIGVLASVFEFIIDHWIIFGGIAAVLVGLMIMGKKQSDKESQAVAPTDSEDSDNYDEDEDDEEYDDEGADDEYDDEEYDDDEEYQKNDKRVK</sequence>
<dbReference type="HOGENOM" id="CLU_1785571_0_0_9"/>